<dbReference type="SUPFAM" id="SSF53448">
    <property type="entry name" value="Nucleotide-diphospho-sugar transferases"/>
    <property type="match status" value="2"/>
</dbReference>
<dbReference type="AlphaFoldDB" id="A0AAQ4E7E2"/>
<dbReference type="Gene3D" id="3.90.550.20">
    <property type="match status" value="2"/>
</dbReference>
<dbReference type="Proteomes" id="UP001321473">
    <property type="component" value="Unassembled WGS sequence"/>
</dbReference>
<reference evidence="1 2" key="1">
    <citation type="journal article" date="2023" name="Arcadia Sci">
        <title>De novo assembly of a long-read Amblyomma americanum tick genome.</title>
        <authorList>
            <person name="Chou S."/>
            <person name="Poskanzer K.E."/>
            <person name="Rollins M."/>
            <person name="Thuy-Boun P.S."/>
        </authorList>
    </citation>
    <scope>NUCLEOTIDE SEQUENCE [LARGE SCALE GENOMIC DNA]</scope>
    <source>
        <strain evidence="1">F_SG_1</strain>
        <tissue evidence="1">Salivary glands</tissue>
    </source>
</reference>
<dbReference type="InterPro" id="IPR007577">
    <property type="entry name" value="GlycoTrfase_DXD_sugar-bd_CS"/>
</dbReference>
<comment type="caution">
    <text evidence="1">The sequence shown here is derived from an EMBL/GenBank/DDBJ whole genome shotgun (WGS) entry which is preliminary data.</text>
</comment>
<evidence type="ECO:0000313" key="2">
    <source>
        <dbReference type="Proteomes" id="UP001321473"/>
    </source>
</evidence>
<name>A0AAQ4E7E2_AMBAM</name>
<evidence type="ECO:0000313" key="1">
    <source>
        <dbReference type="EMBL" id="KAK8770613.1"/>
    </source>
</evidence>
<dbReference type="PANTHER" id="PTHR46830:SF1">
    <property type="entry name" value="ALPHA-1,4-N-ACETYLGLUCOSAMINYLTRANSFERASE"/>
    <property type="match status" value="1"/>
</dbReference>
<keyword evidence="2" id="KW-1185">Reference proteome</keyword>
<protein>
    <submittedName>
        <fullName evidence="1">Uncharacterized protein</fullName>
    </submittedName>
</protein>
<organism evidence="1 2">
    <name type="scientific">Amblyomma americanum</name>
    <name type="common">Lone star tick</name>
    <dbReference type="NCBI Taxonomy" id="6943"/>
    <lineage>
        <taxon>Eukaryota</taxon>
        <taxon>Metazoa</taxon>
        <taxon>Ecdysozoa</taxon>
        <taxon>Arthropoda</taxon>
        <taxon>Chelicerata</taxon>
        <taxon>Arachnida</taxon>
        <taxon>Acari</taxon>
        <taxon>Parasitiformes</taxon>
        <taxon>Ixodida</taxon>
        <taxon>Ixodoidea</taxon>
        <taxon>Ixodidae</taxon>
        <taxon>Amblyomminae</taxon>
        <taxon>Amblyomma</taxon>
    </lineage>
</organism>
<proteinExistence type="predicted"/>
<dbReference type="EMBL" id="JARKHS020020830">
    <property type="protein sequence ID" value="KAK8770613.1"/>
    <property type="molecule type" value="Genomic_DNA"/>
</dbReference>
<dbReference type="PANTHER" id="PTHR46830">
    <property type="entry name" value="TRANSFERASE, PUTATIVE-RELATED"/>
    <property type="match status" value="1"/>
</dbReference>
<dbReference type="InterPro" id="IPR029044">
    <property type="entry name" value="Nucleotide-diphossugar_trans"/>
</dbReference>
<gene>
    <name evidence="1" type="ORF">V5799_012923</name>
</gene>
<dbReference type="Pfam" id="PF04488">
    <property type="entry name" value="Gly_transf_sug"/>
    <property type="match status" value="2"/>
</dbReference>
<accession>A0AAQ4E7E2</accession>
<sequence>MPVRYVERPQTIFGINVSWVQHASDIVRIRVLRKYGGIYLDSDSYLVKSVNKYRRYEAAIGWPPGQSIGNQIIVAHKQSKFLLLYYELYRRYRPDLWYYNAGHLPTQDILETKPHLVYRIPCDFGVHEDITRVLFEQCNDDWRNFTAVHVFIRHRAYYCPFDKFGPIDFETIGRYSANFGQMARLVLSGSTKLEGTTTDVNNDSVVPNIVHFVKLGNAPLSFVEVVCVRAAWLQQNPEVLMIHCDDCSAITQSPNWRHIKDIPRLTLKHVERPQTIFGVKVSWIQHAADIVRIRVLRKYGGIYLDSDAYLVKSMDKYRGCETAIGWPPGQNMGNQIIVAHKRSKFLRLYYELYRRYRPDLWYYNAGQLPTKDILEKKPHLVCGVPSDFGVHEGIARVLFEQCNGEWRNFTAVHAFFRHRAHYCPSDKFGPIDFETVGRYSANFGQMARLVLSGSTKLGESAVKNITLLRADRLDYSLGCR</sequence>